<dbReference type="InterPro" id="IPR001940">
    <property type="entry name" value="Peptidase_S1C"/>
</dbReference>
<evidence type="ECO:0000256" key="3">
    <source>
        <dbReference type="SAM" id="MobiDB-lite"/>
    </source>
</evidence>
<dbReference type="Pfam" id="PF13365">
    <property type="entry name" value="Trypsin_2"/>
    <property type="match status" value="1"/>
</dbReference>
<dbReference type="InterPro" id="IPR051201">
    <property type="entry name" value="Chloro_Bact_Ser_Proteases"/>
</dbReference>
<dbReference type="InterPro" id="IPR001478">
    <property type="entry name" value="PDZ"/>
</dbReference>
<dbReference type="PANTHER" id="PTHR43343:SF3">
    <property type="entry name" value="PROTEASE DO-LIKE 8, CHLOROPLASTIC"/>
    <property type="match status" value="1"/>
</dbReference>
<dbReference type="eggNOG" id="arCOG02833">
    <property type="taxonomic scope" value="Archaea"/>
</dbReference>
<feature type="region of interest" description="Disordered" evidence="3">
    <location>
        <begin position="1"/>
        <end position="46"/>
    </location>
</feature>
<protein>
    <submittedName>
        <fullName evidence="5">Putative periplasmic serine proteinase</fullName>
    </submittedName>
</protein>
<feature type="domain" description="PDZ" evidence="4">
    <location>
        <begin position="286"/>
        <end position="388"/>
    </location>
</feature>
<evidence type="ECO:0000259" key="4">
    <source>
        <dbReference type="Pfam" id="PF13180"/>
    </source>
</evidence>
<comment type="caution">
    <text evidence="5">The sequence shown here is derived from an EMBL/GenBank/DDBJ whole genome shotgun (WGS) entry which is preliminary data.</text>
</comment>
<dbReference type="Gene3D" id="2.40.10.120">
    <property type="match status" value="1"/>
</dbReference>
<feature type="compositionally biased region" description="Low complexity" evidence="3">
    <location>
        <begin position="11"/>
        <end position="29"/>
    </location>
</feature>
<dbReference type="InterPro" id="IPR036034">
    <property type="entry name" value="PDZ_sf"/>
</dbReference>
<dbReference type="AlphaFoldDB" id="L9Z7E0"/>
<sequence length="400" mass="40972">MGLYLRTNTFDSPTTSGSDRGTRSGRSPSLTYTSIESKHSTGAMTATRRRVLRGSASALLAGLAGCAAIPSGPDSSDDTSPDAPSTVAGETYAAVYEDAIDSIVMIRTGKGRGTGFVFDDTYVVTNAHVVGRSTAVDVRVTDGQWRAGSVVGTDPHSDLAAVAVDALPAAATPLPFVDEQPSVGREVVAIGNPFDLEGTVTTGIVSGTDRSIPAPTGYSIPDAIQTDAAVNPGNSGGPLVTLGGRVAAVINSGGGDNIAFGISAALTERVVPHLIETGDYDHPYAGVSVTAATPDIAAANGLGESRGLLVVEIADGAPAEGVIEPSTRARYRDGERVPVGGDVLLAVDGTELTTKEELGSYLALETRPGDTVELTILRSGSELTVPLELGTRPLRRGPYR</sequence>
<evidence type="ECO:0000256" key="2">
    <source>
        <dbReference type="ARBA" id="ARBA00022801"/>
    </source>
</evidence>
<dbReference type="Gene3D" id="2.30.42.10">
    <property type="match status" value="1"/>
</dbReference>
<feature type="compositionally biased region" description="Polar residues" evidence="3">
    <location>
        <begin position="30"/>
        <end position="44"/>
    </location>
</feature>
<name>L9Z7E0_9EURY</name>
<dbReference type="Pfam" id="PF13180">
    <property type="entry name" value="PDZ_2"/>
    <property type="match status" value="1"/>
</dbReference>
<gene>
    <name evidence="5" type="ORF">C487_03408</name>
</gene>
<dbReference type="PRINTS" id="PR00834">
    <property type="entry name" value="PROTEASES2C"/>
</dbReference>
<dbReference type="GO" id="GO:0004252">
    <property type="term" value="F:serine-type endopeptidase activity"/>
    <property type="evidence" value="ECO:0007669"/>
    <property type="project" value="InterPro"/>
</dbReference>
<dbReference type="PANTHER" id="PTHR43343">
    <property type="entry name" value="PEPTIDASE S12"/>
    <property type="match status" value="1"/>
</dbReference>
<feature type="compositionally biased region" description="Polar residues" evidence="3">
    <location>
        <begin position="1"/>
        <end position="10"/>
    </location>
</feature>
<keyword evidence="2" id="KW-0378">Hydrolase</keyword>
<dbReference type="PATRIC" id="fig|1227495.3.peg.678"/>
<accession>L9Z7E0</accession>
<evidence type="ECO:0000313" key="6">
    <source>
        <dbReference type="Proteomes" id="UP000011618"/>
    </source>
</evidence>
<dbReference type="SUPFAM" id="SSF50156">
    <property type="entry name" value="PDZ domain-like"/>
    <property type="match status" value="1"/>
</dbReference>
<reference evidence="5 6" key="1">
    <citation type="journal article" date="2014" name="PLoS Genet.">
        <title>Phylogenetically driven sequencing of extremely halophilic archaea reveals strategies for static and dynamic osmo-response.</title>
        <authorList>
            <person name="Becker E.A."/>
            <person name="Seitzer P.M."/>
            <person name="Tritt A."/>
            <person name="Larsen D."/>
            <person name="Krusor M."/>
            <person name="Yao A.I."/>
            <person name="Wu D."/>
            <person name="Madern D."/>
            <person name="Eisen J.A."/>
            <person name="Darling A.E."/>
            <person name="Facciotti M.T."/>
        </authorList>
    </citation>
    <scope>NUCLEOTIDE SEQUENCE [LARGE SCALE GENOMIC DNA]</scope>
    <source>
        <strain evidence="5 6">DSM 3751</strain>
    </source>
</reference>
<proteinExistence type="predicted"/>
<organism evidence="5 6">
    <name type="scientific">Natrinema pallidum DSM 3751</name>
    <dbReference type="NCBI Taxonomy" id="1227495"/>
    <lineage>
        <taxon>Archaea</taxon>
        <taxon>Methanobacteriati</taxon>
        <taxon>Methanobacteriota</taxon>
        <taxon>Stenosarchaea group</taxon>
        <taxon>Halobacteria</taxon>
        <taxon>Halobacteriales</taxon>
        <taxon>Natrialbaceae</taxon>
        <taxon>Natrinema</taxon>
    </lineage>
</organism>
<evidence type="ECO:0000256" key="1">
    <source>
        <dbReference type="ARBA" id="ARBA00022670"/>
    </source>
</evidence>
<dbReference type="RefSeq" id="WP_006184254.1">
    <property type="nucleotide sequence ID" value="NZ_AOII01000026.1"/>
</dbReference>
<dbReference type="GO" id="GO:0006508">
    <property type="term" value="P:proteolysis"/>
    <property type="evidence" value="ECO:0007669"/>
    <property type="project" value="UniProtKB-KW"/>
</dbReference>
<dbReference type="EMBL" id="AOII01000026">
    <property type="protein sequence ID" value="ELY81562.1"/>
    <property type="molecule type" value="Genomic_DNA"/>
</dbReference>
<dbReference type="Proteomes" id="UP000011618">
    <property type="component" value="Unassembled WGS sequence"/>
</dbReference>
<dbReference type="SUPFAM" id="SSF50494">
    <property type="entry name" value="Trypsin-like serine proteases"/>
    <property type="match status" value="1"/>
</dbReference>
<keyword evidence="1" id="KW-0645">Protease</keyword>
<dbReference type="InterPro" id="IPR009003">
    <property type="entry name" value="Peptidase_S1_PA"/>
</dbReference>
<evidence type="ECO:0000313" key="5">
    <source>
        <dbReference type="EMBL" id="ELY81562.1"/>
    </source>
</evidence>